<sequence length="196" mass="22633">MKKSENLVATLLVIYGILCAISIALYALIQLFVDDKPTATNLLLWSATIFAPIAVLMTYTSWKEQKREEEVANLARKLHIDLTKISSFVVDIAQSQNPKSRTTLIQKDGAKYLLKNFSSIISIHMGDLGRVKEYCNDEYSKVIDTFLLETEKVHQYIVYSAWELRKVDYQGVDLSDYHNNFRRMCDCLFEISNYRN</sequence>
<feature type="transmembrane region" description="Helical" evidence="1">
    <location>
        <begin position="7"/>
        <end position="33"/>
    </location>
</feature>
<dbReference type="AlphaFoldDB" id="A0A5Q0P3U8"/>
<keyword evidence="4" id="KW-1185">Reference proteome</keyword>
<evidence type="ECO:0000313" key="3">
    <source>
        <dbReference type="EMBL" id="QGA10731.1"/>
    </source>
</evidence>
<evidence type="ECO:0000313" key="4">
    <source>
        <dbReference type="Proteomes" id="UP000327478"/>
    </source>
</evidence>
<dbReference type="EMBL" id="WITK01000010">
    <property type="protein sequence ID" value="MQW92097.1"/>
    <property type="molecule type" value="Genomic_DNA"/>
</dbReference>
<evidence type="ECO:0000256" key="1">
    <source>
        <dbReference type="SAM" id="Phobius"/>
    </source>
</evidence>
<keyword evidence="1" id="KW-0472">Membrane</keyword>
<feature type="transmembrane region" description="Helical" evidence="1">
    <location>
        <begin position="39"/>
        <end position="59"/>
    </location>
</feature>
<dbReference type="RefSeq" id="WP_153371131.1">
    <property type="nucleotide sequence ID" value="NZ_CP045650.1"/>
</dbReference>
<evidence type="ECO:0008006" key="6">
    <source>
        <dbReference type="Google" id="ProtNLM"/>
    </source>
</evidence>
<organism evidence="2 5">
    <name type="scientific">Acinetobacter wanghuae</name>
    <dbReference type="NCBI Taxonomy" id="2662362"/>
    <lineage>
        <taxon>Bacteria</taxon>
        <taxon>Pseudomonadati</taxon>
        <taxon>Pseudomonadota</taxon>
        <taxon>Gammaproteobacteria</taxon>
        <taxon>Moraxellales</taxon>
        <taxon>Moraxellaceae</taxon>
        <taxon>Acinetobacter</taxon>
    </lineage>
</organism>
<accession>A0A5Q0P3U8</accession>
<dbReference type="Proteomes" id="UP000327478">
    <property type="component" value="Chromosome"/>
</dbReference>
<evidence type="ECO:0000313" key="2">
    <source>
        <dbReference type="EMBL" id="MQW92097.1"/>
    </source>
</evidence>
<protein>
    <recommendedName>
        <fullName evidence="6">DUF4760 domain-containing protein</fullName>
    </recommendedName>
</protein>
<dbReference type="EMBL" id="CP045650">
    <property type="protein sequence ID" value="QGA10731.1"/>
    <property type="molecule type" value="Genomic_DNA"/>
</dbReference>
<name>A0A5Q0P3U8_9GAMM</name>
<keyword evidence="1" id="KW-1133">Transmembrane helix</keyword>
<evidence type="ECO:0000313" key="5">
    <source>
        <dbReference type="Proteomes" id="UP000480556"/>
    </source>
</evidence>
<keyword evidence="1" id="KW-0812">Transmembrane</keyword>
<dbReference type="Proteomes" id="UP000480556">
    <property type="component" value="Unassembled WGS sequence"/>
</dbReference>
<reference evidence="4 5" key="1">
    <citation type="submission" date="2019-10" db="EMBL/GenBank/DDBJ databases">
        <authorList>
            <person name="Dong K."/>
        </authorList>
    </citation>
    <scope>NUCLEOTIDE SEQUENCE [LARGE SCALE GENOMIC DNA]</scope>
    <source>
        <strain evidence="3">Dk386</strain>
        <strain evidence="4">dk386</strain>
        <strain evidence="5">dk771</strain>
        <strain evidence="2">Dk771</strain>
    </source>
</reference>
<proteinExistence type="predicted"/>
<gene>
    <name evidence="3" type="ORF">GFH30_04690</name>
    <name evidence="2" type="ORF">GHJ48_06745</name>
</gene>